<keyword evidence="1" id="KW-0238">DNA-binding</keyword>
<proteinExistence type="predicted"/>
<feature type="domain" description="HTH cro/C1-type" evidence="3">
    <location>
        <begin position="75"/>
        <end position="129"/>
    </location>
</feature>
<feature type="compositionally biased region" description="Low complexity" evidence="2">
    <location>
        <begin position="1"/>
        <end position="27"/>
    </location>
</feature>
<comment type="caution">
    <text evidence="4">The sequence shown here is derived from an EMBL/GenBank/DDBJ whole genome shotgun (WGS) entry which is preliminary data.</text>
</comment>
<dbReference type="GO" id="GO:0005829">
    <property type="term" value="C:cytosol"/>
    <property type="evidence" value="ECO:0007669"/>
    <property type="project" value="TreeGrafter"/>
</dbReference>
<gene>
    <name evidence="4" type="ORF">H9932_10515</name>
</gene>
<dbReference type="SUPFAM" id="SSF47413">
    <property type="entry name" value="lambda repressor-like DNA-binding domains"/>
    <property type="match status" value="1"/>
</dbReference>
<reference evidence="4" key="2">
    <citation type="submission" date="2021-04" db="EMBL/GenBank/DDBJ databases">
        <authorList>
            <person name="Gilroy R."/>
        </authorList>
    </citation>
    <scope>NUCLEOTIDE SEQUENCE</scope>
    <source>
        <strain evidence="4">CHK130-7132</strain>
    </source>
</reference>
<evidence type="ECO:0000313" key="5">
    <source>
        <dbReference type="Proteomes" id="UP000823854"/>
    </source>
</evidence>
<dbReference type="Gene3D" id="1.10.260.40">
    <property type="entry name" value="lambda repressor-like DNA-binding domains"/>
    <property type="match status" value="1"/>
</dbReference>
<dbReference type="PROSITE" id="PS50943">
    <property type="entry name" value="HTH_CROC1"/>
    <property type="match status" value="1"/>
</dbReference>
<dbReference type="InterPro" id="IPR050807">
    <property type="entry name" value="TransReg_Diox_bact_type"/>
</dbReference>
<dbReference type="Pfam" id="PF01381">
    <property type="entry name" value="HTH_3"/>
    <property type="match status" value="1"/>
</dbReference>
<feature type="region of interest" description="Disordered" evidence="2">
    <location>
        <begin position="1"/>
        <end position="67"/>
    </location>
</feature>
<evidence type="ECO:0000313" key="4">
    <source>
        <dbReference type="EMBL" id="HJC70089.1"/>
    </source>
</evidence>
<evidence type="ECO:0000256" key="2">
    <source>
        <dbReference type="SAM" id="MobiDB-lite"/>
    </source>
</evidence>
<dbReference type="Proteomes" id="UP000823854">
    <property type="component" value="Unassembled WGS sequence"/>
</dbReference>
<evidence type="ECO:0000259" key="3">
    <source>
        <dbReference type="PROSITE" id="PS50943"/>
    </source>
</evidence>
<organism evidence="4 5">
    <name type="scientific">Candidatus Brachybacterium intestinipullorum</name>
    <dbReference type="NCBI Taxonomy" id="2838512"/>
    <lineage>
        <taxon>Bacteria</taxon>
        <taxon>Bacillati</taxon>
        <taxon>Actinomycetota</taxon>
        <taxon>Actinomycetes</taxon>
        <taxon>Micrococcales</taxon>
        <taxon>Dermabacteraceae</taxon>
        <taxon>Brachybacterium</taxon>
    </lineage>
</organism>
<dbReference type="InterPro" id="IPR001387">
    <property type="entry name" value="Cro/C1-type_HTH"/>
</dbReference>
<dbReference type="PANTHER" id="PTHR46797:SF1">
    <property type="entry name" value="METHYLPHOSPHONATE SYNTHASE"/>
    <property type="match status" value="1"/>
</dbReference>
<dbReference type="SMART" id="SM00530">
    <property type="entry name" value="HTH_XRE"/>
    <property type="match status" value="1"/>
</dbReference>
<dbReference type="GO" id="GO:0003700">
    <property type="term" value="F:DNA-binding transcription factor activity"/>
    <property type="evidence" value="ECO:0007669"/>
    <property type="project" value="TreeGrafter"/>
</dbReference>
<dbReference type="PANTHER" id="PTHR46797">
    <property type="entry name" value="HTH-TYPE TRANSCRIPTIONAL REGULATOR"/>
    <property type="match status" value="1"/>
</dbReference>
<evidence type="ECO:0000256" key="1">
    <source>
        <dbReference type="ARBA" id="ARBA00023125"/>
    </source>
</evidence>
<accession>A0A9D2THE2</accession>
<dbReference type="AlphaFoldDB" id="A0A9D2THE2"/>
<dbReference type="InterPro" id="IPR010982">
    <property type="entry name" value="Lambda_DNA-bd_dom_sf"/>
</dbReference>
<name>A0A9D2THE2_9MICO</name>
<reference evidence="4" key="1">
    <citation type="journal article" date="2021" name="PeerJ">
        <title>Extensive microbial diversity within the chicken gut microbiome revealed by metagenomics and culture.</title>
        <authorList>
            <person name="Gilroy R."/>
            <person name="Ravi A."/>
            <person name="Getino M."/>
            <person name="Pursley I."/>
            <person name="Horton D.L."/>
            <person name="Alikhan N.F."/>
            <person name="Baker D."/>
            <person name="Gharbi K."/>
            <person name="Hall N."/>
            <person name="Watson M."/>
            <person name="Adriaenssens E.M."/>
            <person name="Foster-Nyarko E."/>
            <person name="Jarju S."/>
            <person name="Secka A."/>
            <person name="Antonio M."/>
            <person name="Oren A."/>
            <person name="Chaudhuri R.R."/>
            <person name="La Ragione R."/>
            <person name="Hildebrand F."/>
            <person name="Pallen M.J."/>
        </authorList>
    </citation>
    <scope>NUCLEOTIDE SEQUENCE</scope>
    <source>
        <strain evidence="4">CHK130-7132</strain>
    </source>
</reference>
<dbReference type="CDD" id="cd00093">
    <property type="entry name" value="HTH_XRE"/>
    <property type="match status" value="1"/>
</dbReference>
<sequence>MTAQPRTPGRGPDAAPRRPGAAAPRPAEGARRAAEGARRTVTDVRTLVGRPSSAVDGRAPDPDDEVDPLLIGRRIRAARTARGLSLAELAAVLDRAPSQLSVIENGRRELRLGELRRIARALEVGVEDLLDPEPPSRRAALEIALEKAQAGALYQGLGLPDLPVRKTLSDAAIETILRLHEELRRLHEQRAATPEEARRVNGQLRQEQSEAGNYYPSLEETARELLARIGHSGGPLSHRKVSLLAEELGFTLHSVPDLPHSARSITDASSMRIYLPLGRDAADPRTTVLQALAAHVLGMAEPADYGELLRQRVEVNYLAAAMLVPEHGASAFLQAAKAQRELSVEDLRDEFAVTYELAAHRFTNLATHHLDIPVHFLKVHSSGTIVKAYQNDHVRFPTDALGAVEGQLVCRWWSARRVFRAEDRMRQYSQYTDKPGGTYWCTSRIESGSGGEFSISVGTDFAHTRWFRGRETNVRHASSCPDPDCCREPAPELVERWQGSVWPVARLHASLLAAMPTGTFTGVDRVAMLEFLERHAPSADE</sequence>
<feature type="compositionally biased region" description="Basic and acidic residues" evidence="2">
    <location>
        <begin position="28"/>
        <end position="42"/>
    </location>
</feature>
<feature type="compositionally biased region" description="Basic and acidic residues" evidence="2">
    <location>
        <begin position="189"/>
        <end position="199"/>
    </location>
</feature>
<feature type="region of interest" description="Disordered" evidence="2">
    <location>
        <begin position="189"/>
        <end position="210"/>
    </location>
</feature>
<dbReference type="GO" id="GO:0003677">
    <property type="term" value="F:DNA binding"/>
    <property type="evidence" value="ECO:0007669"/>
    <property type="project" value="UniProtKB-KW"/>
</dbReference>
<dbReference type="EMBL" id="DWWC01000217">
    <property type="protein sequence ID" value="HJC70089.1"/>
    <property type="molecule type" value="Genomic_DNA"/>
</dbReference>
<protein>
    <submittedName>
        <fullName evidence="4">Helix-turn-helix domain-containing protein</fullName>
    </submittedName>
</protein>